<dbReference type="Gene3D" id="3.40.50.720">
    <property type="entry name" value="NAD(P)-binding Rossmann-like Domain"/>
    <property type="match status" value="1"/>
</dbReference>
<dbReference type="SUPFAM" id="SSF51735">
    <property type="entry name" value="NAD(P)-binding Rossmann-fold domains"/>
    <property type="match status" value="1"/>
</dbReference>
<comment type="caution">
    <text evidence="4">The sequence shown here is derived from an EMBL/GenBank/DDBJ whole genome shotgun (WGS) entry which is preliminary data.</text>
</comment>
<accession>A0A226DCT1</accession>
<reference evidence="4 5" key="1">
    <citation type="submission" date="2015-12" db="EMBL/GenBank/DDBJ databases">
        <title>The genome of Folsomia candida.</title>
        <authorList>
            <person name="Faddeeva A."/>
            <person name="Derks M.F."/>
            <person name="Anvar Y."/>
            <person name="Smit S."/>
            <person name="Van Straalen N."/>
            <person name="Roelofs D."/>
        </authorList>
    </citation>
    <scope>NUCLEOTIDE SEQUENCE [LARGE SCALE GENOMIC DNA]</scope>
    <source>
        <strain evidence="4 5">VU population</strain>
        <tissue evidence="4">Whole body</tissue>
    </source>
</reference>
<dbReference type="InterPro" id="IPR002347">
    <property type="entry name" value="SDR_fam"/>
</dbReference>
<dbReference type="Pfam" id="PF00106">
    <property type="entry name" value="adh_short"/>
    <property type="match status" value="1"/>
</dbReference>
<dbReference type="NCBIfam" id="NF004513">
    <property type="entry name" value="PRK05854.1"/>
    <property type="match status" value="1"/>
</dbReference>
<feature type="compositionally biased region" description="Basic and acidic residues" evidence="3">
    <location>
        <begin position="292"/>
        <end position="307"/>
    </location>
</feature>
<dbReference type="CDD" id="cd05327">
    <property type="entry name" value="retinol-DH_like_SDR_c_like"/>
    <property type="match status" value="1"/>
</dbReference>
<dbReference type="AlphaFoldDB" id="A0A226DCT1"/>
<evidence type="ECO:0000313" key="5">
    <source>
        <dbReference type="Proteomes" id="UP000198287"/>
    </source>
</evidence>
<dbReference type="OrthoDB" id="191139at2759"/>
<evidence type="ECO:0000313" key="4">
    <source>
        <dbReference type="EMBL" id="OXA42056.1"/>
    </source>
</evidence>
<dbReference type="PRINTS" id="PR00081">
    <property type="entry name" value="GDHRDH"/>
</dbReference>
<dbReference type="PANTHER" id="PTHR43157:SF31">
    <property type="entry name" value="PHOSPHATIDYLINOSITOL-GLYCAN BIOSYNTHESIS CLASS F PROTEIN"/>
    <property type="match status" value="1"/>
</dbReference>
<organism evidence="4 5">
    <name type="scientific">Folsomia candida</name>
    <name type="common">Springtail</name>
    <dbReference type="NCBI Taxonomy" id="158441"/>
    <lineage>
        <taxon>Eukaryota</taxon>
        <taxon>Metazoa</taxon>
        <taxon>Ecdysozoa</taxon>
        <taxon>Arthropoda</taxon>
        <taxon>Hexapoda</taxon>
        <taxon>Collembola</taxon>
        <taxon>Entomobryomorpha</taxon>
        <taxon>Isotomoidea</taxon>
        <taxon>Isotomidae</taxon>
        <taxon>Proisotominae</taxon>
        <taxon>Folsomia</taxon>
    </lineage>
</organism>
<dbReference type="PANTHER" id="PTHR43157">
    <property type="entry name" value="PHOSPHATIDYLINOSITOL-GLYCAN BIOSYNTHESIS CLASS F PROTEIN-RELATED"/>
    <property type="match status" value="1"/>
</dbReference>
<protein>
    <submittedName>
        <fullName evidence="4">Short-chain dehydrogenase TIC 32, chloroplastic</fullName>
    </submittedName>
</protein>
<keyword evidence="5" id="KW-1185">Reference proteome</keyword>
<feature type="region of interest" description="Disordered" evidence="3">
    <location>
        <begin position="292"/>
        <end position="316"/>
    </location>
</feature>
<dbReference type="PRINTS" id="PR00080">
    <property type="entry name" value="SDRFAMILY"/>
</dbReference>
<evidence type="ECO:0000256" key="1">
    <source>
        <dbReference type="ARBA" id="ARBA00023002"/>
    </source>
</evidence>
<evidence type="ECO:0000256" key="2">
    <source>
        <dbReference type="RuleBase" id="RU000363"/>
    </source>
</evidence>
<dbReference type="GO" id="GO:0016491">
    <property type="term" value="F:oxidoreductase activity"/>
    <property type="evidence" value="ECO:0007669"/>
    <property type="project" value="UniProtKB-KW"/>
</dbReference>
<evidence type="ECO:0000256" key="3">
    <source>
        <dbReference type="SAM" id="MobiDB-lite"/>
    </source>
</evidence>
<proteinExistence type="inferred from homology"/>
<gene>
    <name evidence="4" type="ORF">Fcan01_23244</name>
</gene>
<dbReference type="InterPro" id="IPR036291">
    <property type="entry name" value="NAD(P)-bd_dom_sf"/>
</dbReference>
<keyword evidence="1" id="KW-0560">Oxidoreductase</keyword>
<dbReference type="EMBL" id="LNIX01000027">
    <property type="protein sequence ID" value="OXA42056.1"/>
    <property type="molecule type" value="Genomic_DNA"/>
</dbReference>
<comment type="similarity">
    <text evidence="2">Belongs to the short-chain dehydrogenases/reductases (SDR) family.</text>
</comment>
<dbReference type="NCBIfam" id="NF004846">
    <property type="entry name" value="PRK06197.1"/>
    <property type="match status" value="1"/>
</dbReference>
<dbReference type="Proteomes" id="UP000198287">
    <property type="component" value="Unassembled WGS sequence"/>
</dbReference>
<sequence length="316" mass="33564">MTSKCSKKEHFSTKDIPSLTGRIALVTGATGGIGYQTALDLAAAGATVLVGGRSEAKGKDAVDKIKAAVPNADVSFAMIDLGSLASVKKFATEYNAKGQALDILINNAGIMAPPERLTTSDNFEIQLGTNHLAHFALTGQLLPSLRRSTCSPRVVNVSSIAAKEGAMDFDDLNWNKSYSAWNGYRASKLANLLFTAEFVKRADLGNWGVTCISAHPGVAKTDLISNGPRDDTLVGKVINVANYVMSHPVEKAALPSIYAAVSPDAEKGGYYGPNGWFEMKGEVAKAFVPEKAKDPASAKRLWEESEKLTGVSWPAN</sequence>
<name>A0A226DCT1_FOLCA</name>
<dbReference type="OMA" id="QSKCANT"/>